<dbReference type="GO" id="GO:0016740">
    <property type="term" value="F:transferase activity"/>
    <property type="evidence" value="ECO:0007669"/>
    <property type="project" value="UniProtKB-KW"/>
</dbReference>
<protein>
    <submittedName>
        <fullName evidence="2">Glycosyl transferase</fullName>
    </submittedName>
</protein>
<name>A0ABQ6F0Z5_9VIBR</name>
<dbReference type="Pfam" id="PF13439">
    <property type="entry name" value="Glyco_transf_4"/>
    <property type="match status" value="1"/>
</dbReference>
<evidence type="ECO:0000259" key="1">
    <source>
        <dbReference type="Pfam" id="PF13439"/>
    </source>
</evidence>
<dbReference type="InterPro" id="IPR050194">
    <property type="entry name" value="Glycosyltransferase_grp1"/>
</dbReference>
<dbReference type="Pfam" id="PF13692">
    <property type="entry name" value="Glyco_trans_1_4"/>
    <property type="match status" value="1"/>
</dbReference>
<accession>A0ABQ6F0Z5</accession>
<dbReference type="RefSeq" id="WP_284192791.1">
    <property type="nucleotide sequence ID" value="NZ_BSPW01000059.1"/>
</dbReference>
<gene>
    <name evidence="2" type="primary">sypH</name>
    <name evidence="2" type="ORF">GCM10007938_27030</name>
</gene>
<dbReference type="EMBL" id="BSPW01000059">
    <property type="protein sequence ID" value="GLT18921.1"/>
    <property type="molecule type" value="Genomic_DNA"/>
</dbReference>
<proteinExistence type="predicted"/>
<reference evidence="3" key="1">
    <citation type="journal article" date="2019" name="Int. J. Syst. Evol. Microbiol.">
        <title>The Global Catalogue of Microorganisms (GCM) 10K type strain sequencing project: providing services to taxonomists for standard genome sequencing and annotation.</title>
        <authorList>
            <consortium name="The Broad Institute Genomics Platform"/>
            <consortium name="The Broad Institute Genome Sequencing Center for Infectious Disease"/>
            <person name="Wu L."/>
            <person name="Ma J."/>
        </authorList>
    </citation>
    <scope>NUCLEOTIDE SEQUENCE [LARGE SCALE GENOMIC DNA]</scope>
    <source>
        <strain evidence="3">NBRC 108723</strain>
    </source>
</reference>
<sequence>MSSSTPNKVWLLIDSLTYGGIDAYVVELAKGLKQHRVDVEVLLLKRFERVSPIVDKLEGYNIKFSYLSYSNSFPLLTLLKRVNQRSGDILHAHGYKASLLAKCARLCTGITQISTYHAGETPKGKVKLYDFIDRYTAFVSSASLAVSDHVSAKIPTKTHKLNNFIDTSKILPSQGEQIAFVGRLSHEKAPDQFIQCAKHSPKLKFHIYGSGPMEADILQNMPNNVICHGHQKEMNNVWEKIKILIICSRFEGLPMAALEAMARGCIVIAYEVGDLPKLIEHGKNGFIVNNLETLGNTLQSATQISEEEKKAIQKQASDTIYKHFSTSAVIPKMLNIYSGEYMQSDSQFDKKPS</sequence>
<comment type="caution">
    <text evidence="2">The sequence shown here is derived from an EMBL/GenBank/DDBJ whole genome shotgun (WGS) entry which is preliminary data.</text>
</comment>
<evidence type="ECO:0000313" key="2">
    <source>
        <dbReference type="EMBL" id="GLT18921.1"/>
    </source>
</evidence>
<keyword evidence="3" id="KW-1185">Reference proteome</keyword>
<feature type="domain" description="Glycosyltransferase subfamily 4-like N-terminal" evidence="1">
    <location>
        <begin position="18"/>
        <end position="151"/>
    </location>
</feature>
<dbReference type="PANTHER" id="PTHR45947:SF3">
    <property type="entry name" value="SULFOQUINOVOSYL TRANSFERASE SQD2"/>
    <property type="match status" value="1"/>
</dbReference>
<evidence type="ECO:0000313" key="3">
    <source>
        <dbReference type="Proteomes" id="UP001157138"/>
    </source>
</evidence>
<dbReference type="CDD" id="cd03801">
    <property type="entry name" value="GT4_PimA-like"/>
    <property type="match status" value="1"/>
</dbReference>
<keyword evidence="2" id="KW-0808">Transferase</keyword>
<dbReference type="Proteomes" id="UP001157138">
    <property type="component" value="Unassembled WGS sequence"/>
</dbReference>
<dbReference type="Gene3D" id="3.40.50.2000">
    <property type="entry name" value="Glycogen Phosphorylase B"/>
    <property type="match status" value="2"/>
</dbReference>
<organism evidence="2 3">
    <name type="scientific">Vibrio zhanjiangensis</name>
    <dbReference type="NCBI Taxonomy" id="1046128"/>
    <lineage>
        <taxon>Bacteria</taxon>
        <taxon>Pseudomonadati</taxon>
        <taxon>Pseudomonadota</taxon>
        <taxon>Gammaproteobacteria</taxon>
        <taxon>Vibrionales</taxon>
        <taxon>Vibrionaceae</taxon>
        <taxon>Vibrio</taxon>
    </lineage>
</organism>
<dbReference type="SUPFAM" id="SSF53756">
    <property type="entry name" value="UDP-Glycosyltransferase/glycogen phosphorylase"/>
    <property type="match status" value="1"/>
</dbReference>
<dbReference type="InterPro" id="IPR028098">
    <property type="entry name" value="Glyco_trans_4-like_N"/>
</dbReference>
<dbReference type="PANTHER" id="PTHR45947">
    <property type="entry name" value="SULFOQUINOVOSYL TRANSFERASE SQD2"/>
    <property type="match status" value="1"/>
</dbReference>